<dbReference type="AlphaFoldDB" id="A0AAV9B0L3"/>
<feature type="transmembrane region" description="Helical" evidence="1">
    <location>
        <begin position="40"/>
        <end position="65"/>
    </location>
</feature>
<reference evidence="4" key="1">
    <citation type="journal article" date="2023" name="Nat. Commun.">
        <title>Diploid and tetraploid genomes of Acorus and the evolution of monocots.</title>
        <authorList>
            <person name="Ma L."/>
            <person name="Liu K.W."/>
            <person name="Li Z."/>
            <person name="Hsiao Y.Y."/>
            <person name="Qi Y."/>
            <person name="Fu T."/>
            <person name="Tang G.D."/>
            <person name="Zhang D."/>
            <person name="Sun W.H."/>
            <person name="Liu D.K."/>
            <person name="Li Y."/>
            <person name="Chen G.Z."/>
            <person name="Liu X.D."/>
            <person name="Liao X.Y."/>
            <person name="Jiang Y.T."/>
            <person name="Yu X."/>
            <person name="Hao Y."/>
            <person name="Huang J."/>
            <person name="Zhao X.W."/>
            <person name="Ke S."/>
            <person name="Chen Y.Y."/>
            <person name="Wu W.L."/>
            <person name="Hsu J.L."/>
            <person name="Lin Y.F."/>
            <person name="Huang M.D."/>
            <person name="Li C.Y."/>
            <person name="Huang L."/>
            <person name="Wang Z.W."/>
            <person name="Zhao X."/>
            <person name="Zhong W.Y."/>
            <person name="Peng D.H."/>
            <person name="Ahmad S."/>
            <person name="Lan S."/>
            <person name="Zhang J.S."/>
            <person name="Tsai W.C."/>
            <person name="Van de Peer Y."/>
            <person name="Liu Z.J."/>
        </authorList>
    </citation>
    <scope>NUCLEOTIDE SEQUENCE</scope>
    <source>
        <strain evidence="4">SCP</strain>
    </source>
</reference>
<evidence type="ECO:0000313" key="4">
    <source>
        <dbReference type="EMBL" id="KAK1269794.1"/>
    </source>
</evidence>
<dbReference type="SUPFAM" id="SSF117070">
    <property type="entry name" value="LEA14-like"/>
    <property type="match status" value="1"/>
</dbReference>
<name>A0AAV9B0L3_ACOGR</name>
<sequence>MVLDQDQVKPLAPANERALSPTMVDQYAAGSFYRRRRRSVLCVGCCLSTLVIVGVVVLVLALTVFKIKDPELTLNSITIDNLNLDPLTSNSLVSVNATLRTDVSIKNPNHASFRFGNSTTNFYYEGDTVGVAYAPSGKASAQRTLRMNVTVDVLIDQVASDSRLRRDLVNGAVNLTSYTELGGRVSVLGIVKKHIDIALNCSMTMDLSLTHQDINTNDCHARVH</sequence>
<dbReference type="InterPro" id="IPR055301">
    <property type="entry name" value="Lea14-like_2"/>
</dbReference>
<dbReference type="Pfam" id="PF03168">
    <property type="entry name" value="LEA_2"/>
    <property type="match status" value="1"/>
</dbReference>
<dbReference type="InterPro" id="IPR004864">
    <property type="entry name" value="LEA_2"/>
</dbReference>
<dbReference type="EMBL" id="JAUJYN010000006">
    <property type="protein sequence ID" value="KAK1269395.1"/>
    <property type="molecule type" value="Genomic_DNA"/>
</dbReference>
<keyword evidence="5" id="KW-1185">Reference proteome</keyword>
<evidence type="ECO:0000259" key="2">
    <source>
        <dbReference type="Pfam" id="PF03168"/>
    </source>
</evidence>
<evidence type="ECO:0000313" key="3">
    <source>
        <dbReference type="EMBL" id="KAK1269395.1"/>
    </source>
</evidence>
<evidence type="ECO:0000313" key="5">
    <source>
        <dbReference type="Proteomes" id="UP001179952"/>
    </source>
</evidence>
<dbReference type="Proteomes" id="UP001179952">
    <property type="component" value="Unassembled WGS sequence"/>
</dbReference>
<dbReference type="EMBL" id="JAUJYN010000006">
    <property type="protein sequence ID" value="KAK1269794.1"/>
    <property type="molecule type" value="Genomic_DNA"/>
</dbReference>
<reference evidence="4" key="2">
    <citation type="submission" date="2023-06" db="EMBL/GenBank/DDBJ databases">
        <authorList>
            <person name="Ma L."/>
            <person name="Liu K.-W."/>
            <person name="Li Z."/>
            <person name="Hsiao Y.-Y."/>
            <person name="Qi Y."/>
            <person name="Fu T."/>
            <person name="Tang G."/>
            <person name="Zhang D."/>
            <person name="Sun W.-H."/>
            <person name="Liu D.-K."/>
            <person name="Li Y."/>
            <person name="Chen G.-Z."/>
            <person name="Liu X.-D."/>
            <person name="Liao X.-Y."/>
            <person name="Jiang Y.-T."/>
            <person name="Yu X."/>
            <person name="Hao Y."/>
            <person name="Huang J."/>
            <person name="Zhao X.-W."/>
            <person name="Ke S."/>
            <person name="Chen Y.-Y."/>
            <person name="Wu W.-L."/>
            <person name="Hsu J.-L."/>
            <person name="Lin Y.-F."/>
            <person name="Huang M.-D."/>
            <person name="Li C.-Y."/>
            <person name="Huang L."/>
            <person name="Wang Z.-W."/>
            <person name="Zhao X."/>
            <person name="Zhong W.-Y."/>
            <person name="Peng D.-H."/>
            <person name="Ahmad S."/>
            <person name="Lan S."/>
            <person name="Zhang J.-S."/>
            <person name="Tsai W.-C."/>
            <person name="Van De Peer Y."/>
            <person name="Liu Z.-J."/>
        </authorList>
    </citation>
    <scope>NUCLEOTIDE SEQUENCE</scope>
    <source>
        <strain evidence="4">SCP</strain>
        <tissue evidence="4">Leaves</tissue>
    </source>
</reference>
<dbReference type="Gene3D" id="2.60.40.1820">
    <property type="match status" value="1"/>
</dbReference>
<comment type="caution">
    <text evidence="4">The sequence shown here is derived from an EMBL/GenBank/DDBJ whole genome shotgun (WGS) entry which is preliminary data.</text>
</comment>
<keyword evidence="1" id="KW-0812">Transmembrane</keyword>
<proteinExistence type="predicted"/>
<dbReference type="PANTHER" id="PTHR31852">
    <property type="entry name" value="LATE EMBRYOGENESIS ABUNDANT (LEA) HYDROXYPROLINE-RICH GLYCOPROTEIN FAMILY"/>
    <property type="match status" value="1"/>
</dbReference>
<feature type="domain" description="Late embryogenesis abundant protein LEA-2 subgroup" evidence="2">
    <location>
        <begin position="103"/>
        <end position="202"/>
    </location>
</feature>
<organism evidence="4 5">
    <name type="scientific">Acorus gramineus</name>
    <name type="common">Dwarf sweet flag</name>
    <dbReference type="NCBI Taxonomy" id="55184"/>
    <lineage>
        <taxon>Eukaryota</taxon>
        <taxon>Viridiplantae</taxon>
        <taxon>Streptophyta</taxon>
        <taxon>Embryophyta</taxon>
        <taxon>Tracheophyta</taxon>
        <taxon>Spermatophyta</taxon>
        <taxon>Magnoliopsida</taxon>
        <taxon>Liliopsida</taxon>
        <taxon>Acoraceae</taxon>
        <taxon>Acorus</taxon>
    </lineage>
</organism>
<protein>
    <recommendedName>
        <fullName evidence="2">Late embryogenesis abundant protein LEA-2 subgroup domain-containing protein</fullName>
    </recommendedName>
</protein>
<keyword evidence="1" id="KW-1133">Transmembrane helix</keyword>
<keyword evidence="1" id="KW-0472">Membrane</keyword>
<accession>A0AAV9B0L3</accession>
<evidence type="ECO:0000256" key="1">
    <source>
        <dbReference type="SAM" id="Phobius"/>
    </source>
</evidence>
<gene>
    <name evidence="4" type="ORF">QJS04_geneDACA006973</name>
    <name evidence="3" type="ORF">QJS04_geneDACA008103</name>
</gene>